<gene>
    <name evidence="1" type="ORF">M076_1494</name>
</gene>
<dbReference type="PATRIC" id="fig|1339280.3.peg.1440"/>
<evidence type="ECO:0008006" key="3">
    <source>
        <dbReference type="Google" id="ProtNLM"/>
    </source>
</evidence>
<dbReference type="EMBL" id="JGDM01000028">
    <property type="protein sequence ID" value="EXZ45283.1"/>
    <property type="molecule type" value="Genomic_DNA"/>
</dbReference>
<dbReference type="AlphaFoldDB" id="A0A015YLW1"/>
<name>A0A015YLW1_BACFG</name>
<organism evidence="1 2">
    <name type="scientific">Bacteroides fragilis str. 2-F-2 #4</name>
    <dbReference type="NCBI Taxonomy" id="1339280"/>
    <lineage>
        <taxon>Bacteria</taxon>
        <taxon>Pseudomonadati</taxon>
        <taxon>Bacteroidota</taxon>
        <taxon>Bacteroidia</taxon>
        <taxon>Bacteroidales</taxon>
        <taxon>Bacteroidaceae</taxon>
        <taxon>Bacteroides</taxon>
    </lineage>
</organism>
<sequence length="293" mass="33059">MNYTNRFISFTVLAAILSSCEFNEDFCIRNGELVAWCDFSGIRETPPVPEERHIIAFPSGMDIPSGEQMTFTQDTLRQSIPQGEYQFLFYTGNYEVSDIRDYHEARLMARTDTLEGEVYISGVQKFCCSAGFGQRLEYQRPKRVPITPSAFVQRLNIQINVSGNTAPLAGLKGTLTGISTGRYLVSRERTGNASVTSLFARKPETDRWKTSLYAFGFNPAAENILSVKIEMDGKDSVFNEEQKVDLTPYLRGFDSDELSLELDLHIGKELTIGEPVVIPDWEDIPETELPNYN</sequence>
<dbReference type="RefSeq" id="WP_005797335.1">
    <property type="nucleotide sequence ID" value="NZ_JGDM01000028.1"/>
</dbReference>
<proteinExistence type="predicted"/>
<evidence type="ECO:0000313" key="1">
    <source>
        <dbReference type="EMBL" id="EXZ45283.1"/>
    </source>
</evidence>
<comment type="caution">
    <text evidence="1">The sequence shown here is derived from an EMBL/GenBank/DDBJ whole genome shotgun (WGS) entry which is preliminary data.</text>
</comment>
<accession>A0A015YLW1</accession>
<dbReference type="PROSITE" id="PS51257">
    <property type="entry name" value="PROKAR_LIPOPROTEIN"/>
    <property type="match status" value="1"/>
</dbReference>
<dbReference type="Proteomes" id="UP000022272">
    <property type="component" value="Unassembled WGS sequence"/>
</dbReference>
<evidence type="ECO:0000313" key="2">
    <source>
        <dbReference type="Proteomes" id="UP000022272"/>
    </source>
</evidence>
<protein>
    <recommendedName>
        <fullName evidence="3">DUF5119 domain-containing protein</fullName>
    </recommendedName>
</protein>
<reference evidence="1 2" key="1">
    <citation type="submission" date="2014-02" db="EMBL/GenBank/DDBJ databases">
        <authorList>
            <person name="Sears C."/>
            <person name="Carroll K."/>
            <person name="Sack B.R."/>
            <person name="Qadri F."/>
            <person name="Myers L.L."/>
            <person name="Chung G.-T."/>
            <person name="Escheverria P."/>
            <person name="Fraser C.M."/>
            <person name="Sadzewicz L."/>
            <person name="Shefchek K.A."/>
            <person name="Tallon L."/>
            <person name="Das S.P."/>
            <person name="Daugherty S."/>
            <person name="Mongodin E.F."/>
        </authorList>
    </citation>
    <scope>NUCLEOTIDE SEQUENCE [LARGE SCALE GENOMIC DNA]</scope>
    <source>
        <strain evidence="1 2">2-F-2 #4</strain>
    </source>
</reference>